<dbReference type="Gene3D" id="3.30.565.10">
    <property type="entry name" value="Histidine kinase-like ATPase, C-terminal domain"/>
    <property type="match status" value="1"/>
</dbReference>
<dbReference type="GO" id="GO:0006355">
    <property type="term" value="P:regulation of DNA-templated transcription"/>
    <property type="evidence" value="ECO:0007669"/>
    <property type="project" value="InterPro"/>
</dbReference>
<protein>
    <recommendedName>
        <fullName evidence="2">protein-serine/threonine phosphatase</fullName>
        <ecNumber evidence="2">3.1.3.16</ecNumber>
    </recommendedName>
    <alternativeName>
        <fullName evidence="21">Protein-serine/threonine phosphatase</fullName>
    </alternativeName>
    <alternativeName>
        <fullName evidence="20">Serine/threonine-protein kinase</fullName>
    </alternativeName>
</protein>
<evidence type="ECO:0000256" key="22">
    <source>
        <dbReference type="SAM" id="Phobius"/>
    </source>
</evidence>
<dbReference type="EC" id="3.1.3.16" evidence="2"/>
<dbReference type="PANTHER" id="PTHR43156:SF2">
    <property type="entry name" value="STAGE II SPORULATION PROTEIN E"/>
    <property type="match status" value="1"/>
</dbReference>
<dbReference type="SMART" id="SM00331">
    <property type="entry name" value="PP2C_SIG"/>
    <property type="match status" value="1"/>
</dbReference>
<keyword evidence="3" id="KW-1003">Cell membrane</keyword>
<dbReference type="Pfam" id="PF01590">
    <property type="entry name" value="GAF"/>
    <property type="match status" value="1"/>
</dbReference>
<evidence type="ECO:0000256" key="8">
    <source>
        <dbReference type="ARBA" id="ARBA00022741"/>
    </source>
</evidence>
<dbReference type="InterPro" id="IPR001932">
    <property type="entry name" value="PPM-type_phosphatase-like_dom"/>
</dbReference>
<keyword evidence="12" id="KW-0460">Magnesium</keyword>
<keyword evidence="16 22" id="KW-0472">Membrane</keyword>
<dbReference type="GO" id="GO:0046872">
    <property type="term" value="F:metal ion binding"/>
    <property type="evidence" value="ECO:0007669"/>
    <property type="project" value="UniProtKB-KW"/>
</dbReference>
<keyword evidence="10" id="KW-0378">Hydrolase</keyword>
<keyword evidence="15" id="KW-0902">Two-component regulatory system</keyword>
<organism evidence="24 25">
    <name type="scientific">Actinospica acidithermotolerans</name>
    <dbReference type="NCBI Taxonomy" id="2828514"/>
    <lineage>
        <taxon>Bacteria</taxon>
        <taxon>Bacillati</taxon>
        <taxon>Actinomycetota</taxon>
        <taxon>Actinomycetes</taxon>
        <taxon>Catenulisporales</taxon>
        <taxon>Actinospicaceae</taxon>
        <taxon>Actinospica</taxon>
    </lineage>
</organism>
<keyword evidence="9" id="KW-0418">Kinase</keyword>
<evidence type="ECO:0000256" key="17">
    <source>
        <dbReference type="ARBA" id="ARBA00023211"/>
    </source>
</evidence>
<evidence type="ECO:0000256" key="14">
    <source>
        <dbReference type="ARBA" id="ARBA00022989"/>
    </source>
</evidence>
<feature type="transmembrane region" description="Helical" evidence="22">
    <location>
        <begin position="20"/>
        <end position="45"/>
    </location>
</feature>
<evidence type="ECO:0000256" key="19">
    <source>
        <dbReference type="ARBA" id="ARBA00056274"/>
    </source>
</evidence>
<dbReference type="Proteomes" id="UP000676325">
    <property type="component" value="Unassembled WGS sequence"/>
</dbReference>
<feature type="domain" description="PAS" evidence="23">
    <location>
        <begin position="234"/>
        <end position="288"/>
    </location>
</feature>
<accession>A0A941IJX1</accession>
<dbReference type="GO" id="GO:0000160">
    <property type="term" value="P:phosphorelay signal transduction system"/>
    <property type="evidence" value="ECO:0007669"/>
    <property type="project" value="UniProtKB-KW"/>
</dbReference>
<keyword evidence="5" id="KW-0808">Transferase</keyword>
<keyword evidence="4" id="KW-0597">Phosphoprotein</keyword>
<dbReference type="GO" id="GO:0004722">
    <property type="term" value="F:protein serine/threonine phosphatase activity"/>
    <property type="evidence" value="ECO:0007669"/>
    <property type="project" value="UniProtKB-EC"/>
</dbReference>
<keyword evidence="25" id="KW-1185">Reference proteome</keyword>
<dbReference type="FunFam" id="3.60.40.10:FF:000005">
    <property type="entry name" value="Serine/threonine protein phosphatase"/>
    <property type="match status" value="1"/>
</dbReference>
<evidence type="ECO:0000256" key="13">
    <source>
        <dbReference type="ARBA" id="ARBA00022912"/>
    </source>
</evidence>
<keyword evidence="7" id="KW-0479">Metal-binding</keyword>
<keyword evidence="13" id="KW-0904">Protein phosphatase</keyword>
<dbReference type="SMART" id="SM00091">
    <property type="entry name" value="PAS"/>
    <property type="match status" value="1"/>
</dbReference>
<reference evidence="24" key="1">
    <citation type="submission" date="2021-04" db="EMBL/GenBank/DDBJ databases">
        <title>Genome based classification of Actinospica acidithermotolerans sp. nov., an actinobacterium isolated from an Indonesian hot spring.</title>
        <authorList>
            <person name="Kusuma A.B."/>
            <person name="Putra K.E."/>
            <person name="Nafisah S."/>
            <person name="Loh J."/>
            <person name="Nouioui I."/>
            <person name="Goodfellow M."/>
        </authorList>
    </citation>
    <scope>NUCLEOTIDE SEQUENCE</scope>
    <source>
        <strain evidence="24">MGRD01-02</strain>
    </source>
</reference>
<keyword evidence="14 22" id="KW-1133">Transmembrane helix</keyword>
<evidence type="ECO:0000256" key="1">
    <source>
        <dbReference type="ARBA" id="ARBA00004651"/>
    </source>
</evidence>
<dbReference type="FunFam" id="3.30.565.10:FF:000028">
    <property type="entry name" value="PAS sensor protein"/>
    <property type="match status" value="1"/>
</dbReference>
<dbReference type="Pfam" id="PF07228">
    <property type="entry name" value="SpoIIE"/>
    <property type="match status" value="1"/>
</dbReference>
<dbReference type="InterPro" id="IPR000014">
    <property type="entry name" value="PAS"/>
</dbReference>
<dbReference type="Gene3D" id="3.30.450.20">
    <property type="entry name" value="PAS domain"/>
    <property type="match status" value="2"/>
</dbReference>
<evidence type="ECO:0000256" key="9">
    <source>
        <dbReference type="ARBA" id="ARBA00022777"/>
    </source>
</evidence>
<dbReference type="CDD" id="cd00130">
    <property type="entry name" value="PAS"/>
    <property type="match status" value="1"/>
</dbReference>
<sequence>MPRQARQQGLRPRRGRGRRISQQILLVQLVILALTSLIGFALFAFTQRGQLDSYFEQRAVAIAQVAAGDPLIRSAMAAGTAPSPHGIVQIEAQRIAYDSGASYIVVIDLNRIRHSHPIPSLVGQPVSEPIVVRDGQPHVRVDSGATGRSANGRVPLYAPGPGRQLVGEVSAGIAEAQASSQFSHELSAFGLYVGIALGIGAAASYVLARRLKRTTFGLEFDDVAGLLQDREATLHGIHEGVVGCDARGRVTVINGEARRLLGLPEGELEGRRLTEIGLNPAVASVLGPGQSAKDEVLTVGDLLLVVNSWPTGRDGGPPGSVATLRDSTELRLLSQKAETVRKRLKLLYDASGAVGSTLDVERTADELTRVAVPHFADFIVVDLVAGVVEGDEPRSADRVRLHRVAMYGIHDVYPFTPLGEVFEPKPGSPPARAIECGRAVLETNLETAVEWRSQDPERAQAALDLGLRSSITAPLRARGVLLGIAYFWRSLDRPAFEQDDVSLAEELVARAALSIDNARRYTREHETAVTLQRSLLPRRMPEVSAVELAFRYLPAQSVGGDWFDVIPLPGARVALAVGDVVGHGLHAAATMGRLRTAVRNFSALDLPPDELLWHLDELVGRIDQEESGDVGPTSILGASCLYAIYDPTTRSCAMARAAHPPPALMLPDGTVSFPDVPAGPPLGLAMFPFETVEIELPEGSQLVLYTDGLIEQRGRDLDESLDLLRAALGNGSKTPEQTCVAVLNAMPPSRADDVALLVARTYALPEDRIIEWEVPADPAAVSAVRSHISRQLLLWGLGDMEFTTELILSELATNAIRYATGPIRVRVLYDRTLICEVSDTSSTSPHLRYATLTDEGGRGLFLVAQLAERWGTRYLPAGKIIWAEQALPEPSDHVQPAPPTRPGDS</sequence>
<gene>
    <name evidence="24" type="ORF">KDK95_18595</name>
</gene>
<dbReference type="Gene3D" id="3.30.450.40">
    <property type="match status" value="1"/>
</dbReference>
<dbReference type="CDD" id="cd16936">
    <property type="entry name" value="HATPase_RsbW-like"/>
    <property type="match status" value="1"/>
</dbReference>
<evidence type="ECO:0000256" key="21">
    <source>
        <dbReference type="ARBA" id="ARBA00081350"/>
    </source>
</evidence>
<dbReference type="SMART" id="SM00065">
    <property type="entry name" value="GAF"/>
    <property type="match status" value="1"/>
</dbReference>
<dbReference type="InterPro" id="IPR052016">
    <property type="entry name" value="Bact_Sigma-Reg"/>
</dbReference>
<evidence type="ECO:0000256" key="4">
    <source>
        <dbReference type="ARBA" id="ARBA00022553"/>
    </source>
</evidence>
<evidence type="ECO:0000256" key="18">
    <source>
        <dbReference type="ARBA" id="ARBA00047761"/>
    </source>
</evidence>
<keyword evidence="17" id="KW-0464">Manganese</keyword>
<dbReference type="InterPro" id="IPR033463">
    <property type="entry name" value="sCache_3"/>
</dbReference>
<dbReference type="SUPFAM" id="SSF55874">
    <property type="entry name" value="ATPase domain of HSP90 chaperone/DNA topoisomerase II/histidine kinase"/>
    <property type="match status" value="1"/>
</dbReference>
<evidence type="ECO:0000259" key="23">
    <source>
        <dbReference type="PROSITE" id="PS50112"/>
    </source>
</evidence>
<dbReference type="InterPro" id="IPR029151">
    <property type="entry name" value="Sensor-like_sf"/>
</dbReference>
<dbReference type="InterPro" id="IPR013767">
    <property type="entry name" value="PAS_fold"/>
</dbReference>
<dbReference type="InterPro" id="IPR036457">
    <property type="entry name" value="PPM-type-like_dom_sf"/>
</dbReference>
<dbReference type="AlphaFoldDB" id="A0A941IJX1"/>
<proteinExistence type="predicted"/>
<dbReference type="InterPro" id="IPR029016">
    <property type="entry name" value="GAF-like_dom_sf"/>
</dbReference>
<evidence type="ECO:0000256" key="11">
    <source>
        <dbReference type="ARBA" id="ARBA00022840"/>
    </source>
</evidence>
<dbReference type="InterPro" id="IPR003594">
    <property type="entry name" value="HATPase_dom"/>
</dbReference>
<evidence type="ECO:0000313" key="25">
    <source>
        <dbReference type="Proteomes" id="UP000676325"/>
    </source>
</evidence>
<evidence type="ECO:0000256" key="2">
    <source>
        <dbReference type="ARBA" id="ARBA00013081"/>
    </source>
</evidence>
<dbReference type="SUPFAM" id="SSF103190">
    <property type="entry name" value="Sensory domain-like"/>
    <property type="match status" value="1"/>
</dbReference>
<evidence type="ECO:0000256" key="6">
    <source>
        <dbReference type="ARBA" id="ARBA00022692"/>
    </source>
</evidence>
<evidence type="ECO:0000256" key="20">
    <source>
        <dbReference type="ARBA" id="ARBA00075117"/>
    </source>
</evidence>
<dbReference type="PROSITE" id="PS50112">
    <property type="entry name" value="PAS"/>
    <property type="match status" value="1"/>
</dbReference>
<dbReference type="GO" id="GO:0005886">
    <property type="term" value="C:plasma membrane"/>
    <property type="evidence" value="ECO:0007669"/>
    <property type="project" value="UniProtKB-SubCell"/>
</dbReference>
<keyword evidence="8" id="KW-0547">Nucleotide-binding</keyword>
<dbReference type="RefSeq" id="WP_212519465.1">
    <property type="nucleotide sequence ID" value="NZ_JAGSOH010000053.1"/>
</dbReference>
<dbReference type="InterPro" id="IPR036890">
    <property type="entry name" value="HATPase_C_sf"/>
</dbReference>
<dbReference type="PANTHER" id="PTHR43156">
    <property type="entry name" value="STAGE II SPORULATION PROTEIN E-RELATED"/>
    <property type="match status" value="1"/>
</dbReference>
<dbReference type="Pfam" id="PF00989">
    <property type="entry name" value="PAS"/>
    <property type="match status" value="1"/>
</dbReference>
<name>A0A941IJX1_9ACTN</name>
<dbReference type="FunFam" id="3.30.450.40:FF:000035">
    <property type="entry name" value="PAS sensor protein"/>
    <property type="match status" value="1"/>
</dbReference>
<evidence type="ECO:0000313" key="24">
    <source>
        <dbReference type="EMBL" id="MBR7828327.1"/>
    </source>
</evidence>
<evidence type="ECO:0000256" key="7">
    <source>
        <dbReference type="ARBA" id="ARBA00022723"/>
    </source>
</evidence>
<evidence type="ECO:0000256" key="15">
    <source>
        <dbReference type="ARBA" id="ARBA00023012"/>
    </source>
</evidence>
<dbReference type="SUPFAM" id="SSF55781">
    <property type="entry name" value="GAF domain-like"/>
    <property type="match status" value="1"/>
</dbReference>
<keyword evidence="6 22" id="KW-0812">Transmembrane</keyword>
<dbReference type="InterPro" id="IPR003018">
    <property type="entry name" value="GAF"/>
</dbReference>
<comment type="function">
    <text evidence="19">Primarily acts as an independent SigF regulator that is sensitive to the osmosensory signal, mediating the cross talk of PknD with the SigF regulon. Possesses both phosphatase and kinase activities. The kinase domain functions as a classic anti-sigma factor-like kinase to phosphorylate the anti-anti-sigma factor domain at the canonical regulatory site, and the phosphatase domain antagonizes this activity.</text>
</comment>
<comment type="catalytic activity">
    <reaction evidence="18">
        <text>O-phospho-L-seryl-[protein] + H2O = L-seryl-[protein] + phosphate</text>
        <dbReference type="Rhea" id="RHEA:20629"/>
        <dbReference type="Rhea" id="RHEA-COMP:9863"/>
        <dbReference type="Rhea" id="RHEA-COMP:11604"/>
        <dbReference type="ChEBI" id="CHEBI:15377"/>
        <dbReference type="ChEBI" id="CHEBI:29999"/>
        <dbReference type="ChEBI" id="CHEBI:43474"/>
        <dbReference type="ChEBI" id="CHEBI:83421"/>
        <dbReference type="EC" id="3.1.3.16"/>
    </reaction>
</comment>
<evidence type="ECO:0000256" key="16">
    <source>
        <dbReference type="ARBA" id="ARBA00023136"/>
    </source>
</evidence>
<dbReference type="Gene3D" id="3.60.40.10">
    <property type="entry name" value="PPM-type phosphatase domain"/>
    <property type="match status" value="1"/>
</dbReference>
<evidence type="ECO:0000256" key="3">
    <source>
        <dbReference type="ARBA" id="ARBA00022475"/>
    </source>
</evidence>
<dbReference type="EMBL" id="JAGSOH010000053">
    <property type="protein sequence ID" value="MBR7828327.1"/>
    <property type="molecule type" value="Genomic_DNA"/>
</dbReference>
<dbReference type="Pfam" id="PF13581">
    <property type="entry name" value="HATPase_c_2"/>
    <property type="match status" value="1"/>
</dbReference>
<evidence type="ECO:0000256" key="10">
    <source>
        <dbReference type="ARBA" id="ARBA00022801"/>
    </source>
</evidence>
<comment type="caution">
    <text evidence="24">The sequence shown here is derived from an EMBL/GenBank/DDBJ whole genome shotgun (WGS) entry which is preliminary data.</text>
</comment>
<dbReference type="SUPFAM" id="SSF55785">
    <property type="entry name" value="PYP-like sensor domain (PAS domain)"/>
    <property type="match status" value="1"/>
</dbReference>
<keyword evidence="11" id="KW-0067">ATP-binding</keyword>
<dbReference type="GO" id="GO:0016301">
    <property type="term" value="F:kinase activity"/>
    <property type="evidence" value="ECO:0007669"/>
    <property type="project" value="UniProtKB-KW"/>
</dbReference>
<dbReference type="InterPro" id="IPR035965">
    <property type="entry name" value="PAS-like_dom_sf"/>
</dbReference>
<dbReference type="GO" id="GO:0005524">
    <property type="term" value="F:ATP binding"/>
    <property type="evidence" value="ECO:0007669"/>
    <property type="project" value="UniProtKB-KW"/>
</dbReference>
<evidence type="ECO:0000256" key="5">
    <source>
        <dbReference type="ARBA" id="ARBA00022679"/>
    </source>
</evidence>
<dbReference type="Pfam" id="PF17203">
    <property type="entry name" value="sCache_3_2"/>
    <property type="match status" value="1"/>
</dbReference>
<evidence type="ECO:0000256" key="12">
    <source>
        <dbReference type="ARBA" id="ARBA00022842"/>
    </source>
</evidence>
<comment type="subcellular location">
    <subcellularLocation>
        <location evidence="1">Cell membrane</location>
        <topology evidence="1">Multi-pass membrane protein</topology>
    </subcellularLocation>
</comment>